<accession>A0A2S0L4Q8</accession>
<dbReference type="AlphaFoldDB" id="A0A2S0L4Q8"/>
<dbReference type="EMBL" id="CP027228">
    <property type="protein sequence ID" value="AVM48269.1"/>
    <property type="molecule type" value="Genomic_DNA"/>
</dbReference>
<dbReference type="KEGG" id="mdv:C5Q96_05175"/>
<evidence type="ECO:0000313" key="1">
    <source>
        <dbReference type="EMBL" id="AVM48269.1"/>
    </source>
</evidence>
<reference evidence="2" key="1">
    <citation type="submission" date="2018-02" db="EMBL/GenBank/DDBJ databases">
        <authorList>
            <person name="Holder M.E."/>
            <person name="Ajami N.J."/>
            <person name="Petrosino J.F."/>
        </authorList>
    </citation>
    <scope>NUCLEOTIDE SEQUENCE [LARGE SCALE GENOMIC DNA]</scope>
    <source>
        <strain evidence="2">CCUG 47132</strain>
    </source>
</reference>
<evidence type="ECO:0008006" key="3">
    <source>
        <dbReference type="Google" id="ProtNLM"/>
    </source>
</evidence>
<gene>
    <name evidence="1" type="ORF">C5Q96_05175</name>
</gene>
<evidence type="ECO:0000313" key="2">
    <source>
        <dbReference type="Proteomes" id="UP000237883"/>
    </source>
</evidence>
<keyword evidence="2" id="KW-1185">Reference proteome</keyword>
<dbReference type="Proteomes" id="UP000237883">
    <property type="component" value="Chromosome"/>
</dbReference>
<organism evidence="1 2">
    <name type="scientific">Mogibacterium diversum</name>
    <dbReference type="NCBI Taxonomy" id="114527"/>
    <lineage>
        <taxon>Bacteria</taxon>
        <taxon>Bacillati</taxon>
        <taxon>Bacillota</taxon>
        <taxon>Clostridia</taxon>
        <taxon>Peptostreptococcales</taxon>
        <taxon>Anaerovoracaceae</taxon>
        <taxon>Mogibacterium</taxon>
    </lineage>
</organism>
<name>A0A2S0L4Q8_9FIRM</name>
<proteinExistence type="predicted"/>
<sequence>MRFKANNLTWNIDFVNEDKSLMNSDNGMYFGLTEYQSQKISIRTGLSKEMTRETVIHELVHCFLFSFGVCGFTSLNEEQVCNFVGSHLDKIYDITEKFMKG</sequence>
<protein>
    <recommendedName>
        <fullName evidence="3">SprT-like domain-containing protein</fullName>
    </recommendedName>
</protein>